<evidence type="ECO:0000256" key="12">
    <source>
        <dbReference type="ARBA" id="ARBA00023157"/>
    </source>
</evidence>
<dbReference type="GeneTree" id="ENSGT01030000234567"/>
<sequence length="457" mass="49987">MVMKWTALCLVAVAILGGICDAQLGGFYRGPDKVSKAYPKPAPQPPVRQEPKVPHQPSQSKQTFETPLTWTYPEDPRPEPQPEVPFELRYPVPAVTVAVECREKDAHVEVKKDMFGIGQLINAADLTLGTCGAVGEDNAAQVLIYEAELQDCGSTLMMTEEALIYSFMLNYNPQPVGSVPVVRTSSAAVIVECHYPRCHNVSSLPLDPLWIPFSATKVAEELLYFTLKLMTDDWQYERPVNQYFLGDMINIEAVVKQYFHVPLRVYVDSCVATLSHDINSNPRYKFIENYGCLVDAKITGSASKFMPRTAENKLQFQLEAFRFQGANSGMLYITCHLKASSAAYTIDSEHRACSFINGWKEASGADGACGSCDSGAYGSSGSVAAEIGASSSTGVWPGFGSGTGTGTGISLSNPGRKSRDVSQVQTQVQNEGTLNHLKSEFSIHRWKLKLHGCRTTA</sequence>
<dbReference type="GO" id="GO:0035804">
    <property type="term" value="F:structural constituent of egg coat"/>
    <property type="evidence" value="ECO:0007669"/>
    <property type="project" value="UniProtKB-UniRule"/>
</dbReference>
<dbReference type="GO" id="GO:0032190">
    <property type="term" value="F:acrosin binding"/>
    <property type="evidence" value="ECO:0007669"/>
    <property type="project" value="TreeGrafter"/>
</dbReference>
<dbReference type="InterPro" id="IPR001507">
    <property type="entry name" value="ZP_dom"/>
</dbReference>
<feature type="compositionally biased region" description="Polar residues" evidence="15">
    <location>
        <begin position="56"/>
        <end position="69"/>
    </location>
</feature>
<dbReference type="InterPro" id="IPR042235">
    <property type="entry name" value="ZP-C_dom"/>
</dbReference>
<keyword evidence="18" id="KW-1185">Reference proteome</keyword>
<dbReference type="GO" id="GO:0035803">
    <property type="term" value="P:egg coat formation"/>
    <property type="evidence" value="ECO:0007669"/>
    <property type="project" value="UniProtKB-UniRule"/>
</dbReference>
<keyword evidence="12 14" id="KW-1015">Disulfide bond</keyword>
<comment type="subcellular location">
    <subcellularLocation>
        <location evidence="1">Secreted</location>
        <location evidence="1">Extracellular space</location>
        <location evidence="1">Extracellular matrix</location>
    </subcellularLocation>
    <subcellularLocation>
        <location evidence="14">Zona pellucida</location>
    </subcellularLocation>
    <subcellularLocation>
        <location evidence="14">Cell membrane</location>
        <topology evidence="14">Single-pass type I membrane protein</topology>
    </subcellularLocation>
</comment>
<dbReference type="PANTHER" id="PTHR11576:SF2">
    <property type="entry name" value="ZONA PELLUCIDA SPERM-BINDING PROTEIN 3"/>
    <property type="match status" value="1"/>
</dbReference>
<dbReference type="AlphaFoldDB" id="A0A667XQ68"/>
<dbReference type="InParanoid" id="A0A667XQ68"/>
<feature type="region of interest" description="Disordered" evidence="15">
    <location>
        <begin position="35"/>
        <end position="82"/>
    </location>
</feature>
<evidence type="ECO:0000256" key="5">
    <source>
        <dbReference type="ARBA" id="ARBA00022525"/>
    </source>
</evidence>
<dbReference type="FunFam" id="2.60.40.3210:FF:000001">
    <property type="entry name" value="Zona pellucida sperm-binding protein 3"/>
    <property type="match status" value="1"/>
</dbReference>
<feature type="domain" description="ZP" evidence="16">
    <location>
        <begin position="100"/>
        <end position="360"/>
    </location>
</feature>
<feature type="chain" id="PRO_5025712861" description="Zona pellucida sperm-binding protein 3" evidence="14">
    <location>
        <begin position="23"/>
        <end position="457"/>
    </location>
</feature>
<dbReference type="InterPro" id="IPR055356">
    <property type="entry name" value="ZP-N"/>
</dbReference>
<keyword evidence="5 14" id="KW-0964">Secreted</keyword>
<evidence type="ECO:0000256" key="7">
    <source>
        <dbReference type="ARBA" id="ARBA00022685"/>
    </source>
</evidence>
<dbReference type="Pfam" id="PF23344">
    <property type="entry name" value="ZP-N"/>
    <property type="match status" value="1"/>
</dbReference>
<keyword evidence="11" id="KW-0472">Membrane</keyword>
<dbReference type="Proteomes" id="UP000472263">
    <property type="component" value="Chromosome 6"/>
</dbReference>
<dbReference type="FunFam" id="2.60.40.4100:FF:000002">
    <property type="entry name" value="Zona pellucida sperm-binding protein 3"/>
    <property type="match status" value="1"/>
</dbReference>
<evidence type="ECO:0000256" key="13">
    <source>
        <dbReference type="ARBA" id="ARBA00023180"/>
    </source>
</evidence>
<evidence type="ECO:0000313" key="17">
    <source>
        <dbReference type="Ensembl" id="ENSMMDP00005011261.1"/>
    </source>
</evidence>
<evidence type="ECO:0000256" key="1">
    <source>
        <dbReference type="ARBA" id="ARBA00004498"/>
    </source>
</evidence>
<proteinExistence type="inferred from homology"/>
<accession>A0A667XQ68</accession>
<keyword evidence="4 14" id="KW-1003">Cell membrane</keyword>
<dbReference type="PANTHER" id="PTHR11576">
    <property type="entry name" value="ZONA PELLUCIDA SPERM-BINDING PROTEIN 3"/>
    <property type="match status" value="1"/>
</dbReference>
<comment type="domain">
    <text evidence="14">The ZP domain is involved in the polymerization of the ZP proteins to form the zona pellucida.</text>
</comment>
<comment type="PTM">
    <text evidence="14">Proteolytically cleaved before the transmembrane segment to yield the secreted ectodomain incorporated in the zona pellucida.</text>
</comment>
<dbReference type="PROSITE" id="PS51034">
    <property type="entry name" value="ZP_2"/>
    <property type="match status" value="1"/>
</dbReference>
<name>A0A667XQ68_9TELE</name>
<evidence type="ECO:0000256" key="11">
    <source>
        <dbReference type="ARBA" id="ARBA00023136"/>
    </source>
</evidence>
<keyword evidence="9 14" id="KW-0732">Signal</keyword>
<evidence type="ECO:0000256" key="10">
    <source>
        <dbReference type="ARBA" id="ARBA00022989"/>
    </source>
</evidence>
<reference evidence="17" key="1">
    <citation type="submission" date="2019-06" db="EMBL/GenBank/DDBJ databases">
        <authorList>
            <consortium name="Wellcome Sanger Institute Data Sharing"/>
        </authorList>
    </citation>
    <scope>NUCLEOTIDE SEQUENCE [LARGE SCALE GENOMIC DNA]</scope>
</reference>
<protein>
    <recommendedName>
        <fullName evidence="3 14">Zona pellucida sperm-binding protein 3</fullName>
    </recommendedName>
</protein>
<keyword evidence="6 14" id="KW-0272">Extracellular matrix</keyword>
<evidence type="ECO:0000256" key="3">
    <source>
        <dbReference type="ARBA" id="ARBA00017980"/>
    </source>
</evidence>
<dbReference type="Pfam" id="PF00100">
    <property type="entry name" value="Zona_pellucida"/>
    <property type="match status" value="1"/>
</dbReference>
<dbReference type="Gene3D" id="2.60.40.4100">
    <property type="entry name" value="Zona pellucida, ZP-C domain"/>
    <property type="match status" value="1"/>
</dbReference>
<dbReference type="InterPro" id="IPR048290">
    <property type="entry name" value="ZP_chr"/>
</dbReference>
<dbReference type="Ensembl" id="ENSMMDT00005011603.1">
    <property type="protein sequence ID" value="ENSMMDP00005011261.1"/>
    <property type="gene ID" value="ENSMMDG00005004141.1"/>
</dbReference>
<reference evidence="17" key="3">
    <citation type="submission" date="2025-09" db="UniProtKB">
        <authorList>
            <consortium name="Ensembl"/>
        </authorList>
    </citation>
    <scope>IDENTIFICATION</scope>
</reference>
<dbReference type="SMART" id="SM00241">
    <property type="entry name" value="ZP"/>
    <property type="match status" value="1"/>
</dbReference>
<dbReference type="GO" id="GO:0035805">
    <property type="term" value="C:egg coat"/>
    <property type="evidence" value="ECO:0007669"/>
    <property type="project" value="UniProtKB-SubCell"/>
</dbReference>
<dbReference type="PRINTS" id="PR00023">
    <property type="entry name" value="ZPELLUCIDA"/>
</dbReference>
<evidence type="ECO:0000256" key="2">
    <source>
        <dbReference type="ARBA" id="ARBA00006735"/>
    </source>
</evidence>
<evidence type="ECO:0000259" key="16">
    <source>
        <dbReference type="PROSITE" id="PS51034"/>
    </source>
</evidence>
<evidence type="ECO:0000256" key="4">
    <source>
        <dbReference type="ARBA" id="ARBA00022475"/>
    </source>
</evidence>
<evidence type="ECO:0000256" key="9">
    <source>
        <dbReference type="ARBA" id="ARBA00022729"/>
    </source>
</evidence>
<keyword evidence="8" id="KW-0812">Transmembrane</keyword>
<reference evidence="17" key="2">
    <citation type="submission" date="2025-08" db="UniProtKB">
        <authorList>
            <consortium name="Ensembl"/>
        </authorList>
    </citation>
    <scope>IDENTIFICATION</scope>
</reference>
<keyword evidence="7 14" id="KW-0165">Cleavage on pair of basic residues</keyword>
<keyword evidence="10" id="KW-1133">Transmembrane helix</keyword>
<keyword evidence="13" id="KW-0325">Glycoprotein</keyword>
<evidence type="ECO:0000256" key="15">
    <source>
        <dbReference type="SAM" id="MobiDB-lite"/>
    </source>
</evidence>
<organism evidence="17 18">
    <name type="scientific">Myripristis murdjan</name>
    <name type="common">pinecone soldierfish</name>
    <dbReference type="NCBI Taxonomy" id="586833"/>
    <lineage>
        <taxon>Eukaryota</taxon>
        <taxon>Metazoa</taxon>
        <taxon>Chordata</taxon>
        <taxon>Craniata</taxon>
        <taxon>Vertebrata</taxon>
        <taxon>Euteleostomi</taxon>
        <taxon>Actinopterygii</taxon>
        <taxon>Neopterygii</taxon>
        <taxon>Teleostei</taxon>
        <taxon>Neoteleostei</taxon>
        <taxon>Acanthomorphata</taxon>
        <taxon>Holocentriformes</taxon>
        <taxon>Holocentridae</taxon>
        <taxon>Myripristis</taxon>
    </lineage>
</organism>
<comment type="function">
    <text evidence="14">Component of the zona pellucida, an extracellular matrix surrounding oocytes which mediates sperm binding, induction of the acrosome reaction and prevents post-fertilization polyspermy. The zona pellucida is composed of 3 to 4 glycoproteins, ZP1, ZP2, ZP3, and ZP4. ZP3 is essential for sperm binding and zona matrix formation.</text>
</comment>
<evidence type="ECO:0000256" key="8">
    <source>
        <dbReference type="ARBA" id="ARBA00022692"/>
    </source>
</evidence>
<gene>
    <name evidence="17" type="primary">LOC115360693</name>
</gene>
<evidence type="ECO:0000256" key="6">
    <source>
        <dbReference type="ARBA" id="ARBA00022530"/>
    </source>
</evidence>
<dbReference type="GO" id="GO:0007339">
    <property type="term" value="P:binding of sperm to zona pellucida"/>
    <property type="evidence" value="ECO:0007669"/>
    <property type="project" value="UniProtKB-UniRule"/>
</dbReference>
<dbReference type="InterPro" id="IPR055355">
    <property type="entry name" value="ZP-C"/>
</dbReference>
<evidence type="ECO:0000313" key="18">
    <source>
        <dbReference type="Proteomes" id="UP000472263"/>
    </source>
</evidence>
<dbReference type="FunCoup" id="A0A667XQ68">
    <property type="interactions" value="1227"/>
</dbReference>
<comment type="similarity">
    <text evidence="2 14">Belongs to the ZP domain family. ZPC subfamily.</text>
</comment>
<evidence type="ECO:0000256" key="14">
    <source>
        <dbReference type="RuleBase" id="RU367066"/>
    </source>
</evidence>
<dbReference type="GO" id="GO:0005886">
    <property type="term" value="C:plasma membrane"/>
    <property type="evidence" value="ECO:0007669"/>
    <property type="project" value="UniProtKB-SubCell"/>
</dbReference>
<feature type="signal peptide" evidence="14">
    <location>
        <begin position="1"/>
        <end position="22"/>
    </location>
</feature>
<dbReference type="Gene3D" id="2.60.40.3210">
    <property type="entry name" value="Zona pellucida, ZP-N domain"/>
    <property type="match status" value="1"/>
</dbReference>
<dbReference type="GO" id="GO:2000344">
    <property type="term" value="P:positive regulation of acrosome reaction"/>
    <property type="evidence" value="ECO:0007669"/>
    <property type="project" value="UniProtKB-UniRule"/>
</dbReference>